<dbReference type="InterPro" id="IPR034904">
    <property type="entry name" value="FSCA_dom_sf"/>
</dbReference>
<reference evidence="2" key="1">
    <citation type="submission" date="2018-05" db="EMBL/GenBank/DDBJ databases">
        <authorList>
            <person name="Lanie J.A."/>
            <person name="Ng W.-L."/>
            <person name="Kazmierczak K.M."/>
            <person name="Andrzejewski T.M."/>
            <person name="Davidsen T.M."/>
            <person name="Wayne K.J."/>
            <person name="Tettelin H."/>
            <person name="Glass J.I."/>
            <person name="Rusch D."/>
            <person name="Podicherti R."/>
            <person name="Tsui H.-C.T."/>
            <person name="Winkler M.E."/>
        </authorList>
    </citation>
    <scope>NUCLEOTIDE SEQUENCE</scope>
</reference>
<evidence type="ECO:0000259" key="1">
    <source>
        <dbReference type="Pfam" id="PF01883"/>
    </source>
</evidence>
<dbReference type="PANTHER" id="PTHR42831:SF1">
    <property type="entry name" value="FE-S PROTEIN MATURATION AUXILIARY FACTOR YITW"/>
    <property type="match status" value="1"/>
</dbReference>
<accession>A0A382FDR0</accession>
<dbReference type="InterPro" id="IPR002744">
    <property type="entry name" value="MIP18-like"/>
</dbReference>
<proteinExistence type="predicted"/>
<evidence type="ECO:0000313" key="2">
    <source>
        <dbReference type="EMBL" id="SVB61060.1"/>
    </source>
</evidence>
<sequence>MAFTEKDVRNALKGVKDPELGLDLVVLGLVYDIEVIGANVETTISLTSPLCPVAGQIVEDAKKAIESMEGVEGVEVKLTFDPPWTPERISPLIRASLGL</sequence>
<feature type="domain" description="MIP18 family-like" evidence="1">
    <location>
        <begin position="5"/>
        <end position="76"/>
    </location>
</feature>
<name>A0A382FDR0_9ZZZZ</name>
<gene>
    <name evidence="2" type="ORF">METZ01_LOCUS213914</name>
</gene>
<protein>
    <recommendedName>
        <fullName evidence="1">MIP18 family-like domain-containing protein</fullName>
    </recommendedName>
</protein>
<dbReference type="Pfam" id="PF01883">
    <property type="entry name" value="FeS_assembly_P"/>
    <property type="match status" value="1"/>
</dbReference>
<dbReference type="Gene3D" id="3.30.300.130">
    <property type="entry name" value="Fe-S cluster assembly (FSCA)"/>
    <property type="match status" value="1"/>
</dbReference>
<dbReference type="AlphaFoldDB" id="A0A382FDR0"/>
<dbReference type="SUPFAM" id="SSF117916">
    <property type="entry name" value="Fe-S cluster assembly (FSCA) domain-like"/>
    <property type="match status" value="1"/>
</dbReference>
<dbReference type="EMBL" id="UINC01049365">
    <property type="protein sequence ID" value="SVB61060.1"/>
    <property type="molecule type" value="Genomic_DNA"/>
</dbReference>
<dbReference type="PANTHER" id="PTHR42831">
    <property type="entry name" value="FE-S PROTEIN MATURATION AUXILIARY FACTOR YITW"/>
    <property type="match status" value="1"/>
</dbReference>
<dbReference type="InterPro" id="IPR052339">
    <property type="entry name" value="Fe-S_Maturation_MIP18"/>
</dbReference>
<organism evidence="2">
    <name type="scientific">marine metagenome</name>
    <dbReference type="NCBI Taxonomy" id="408172"/>
    <lineage>
        <taxon>unclassified sequences</taxon>
        <taxon>metagenomes</taxon>
        <taxon>ecological metagenomes</taxon>
    </lineage>
</organism>